<dbReference type="SUPFAM" id="SSF56784">
    <property type="entry name" value="HAD-like"/>
    <property type="match status" value="1"/>
</dbReference>
<feature type="transmembrane region" description="Helical" evidence="10">
    <location>
        <begin position="82"/>
        <end position="101"/>
    </location>
</feature>
<evidence type="ECO:0000256" key="2">
    <source>
        <dbReference type="ARBA" id="ARBA00022475"/>
    </source>
</evidence>
<dbReference type="GO" id="GO:0019829">
    <property type="term" value="F:ATPase-coupled monoatomic cation transmembrane transporter activity"/>
    <property type="evidence" value="ECO:0007669"/>
    <property type="project" value="UniProtKB-ARBA"/>
</dbReference>
<dbReference type="Proteomes" id="UP000577419">
    <property type="component" value="Unassembled WGS sequence"/>
</dbReference>
<dbReference type="GO" id="GO:0098662">
    <property type="term" value="P:inorganic cation transmembrane transport"/>
    <property type="evidence" value="ECO:0007669"/>
    <property type="project" value="UniProtKB-ARBA"/>
</dbReference>
<protein>
    <submittedName>
        <fullName evidence="12">HAD-IC family P-type ATPase</fullName>
    </submittedName>
</protein>
<evidence type="ECO:0000256" key="8">
    <source>
        <dbReference type="ARBA" id="ARBA00022989"/>
    </source>
</evidence>
<dbReference type="Gene3D" id="1.20.1110.10">
    <property type="entry name" value="Calcium-transporting ATPase, transmembrane domain"/>
    <property type="match status" value="1"/>
</dbReference>
<dbReference type="InterPro" id="IPR036412">
    <property type="entry name" value="HAD-like_sf"/>
</dbReference>
<evidence type="ECO:0000256" key="1">
    <source>
        <dbReference type="ARBA" id="ARBA00004651"/>
    </source>
</evidence>
<evidence type="ECO:0000256" key="3">
    <source>
        <dbReference type="ARBA" id="ARBA00022692"/>
    </source>
</evidence>
<dbReference type="GO" id="GO:0016887">
    <property type="term" value="F:ATP hydrolysis activity"/>
    <property type="evidence" value="ECO:0007669"/>
    <property type="project" value="InterPro"/>
</dbReference>
<keyword evidence="2" id="KW-1003">Cell membrane</keyword>
<dbReference type="SUPFAM" id="SSF81653">
    <property type="entry name" value="Calcium ATPase, transduction domain A"/>
    <property type="match status" value="1"/>
</dbReference>
<dbReference type="SUPFAM" id="SSF81660">
    <property type="entry name" value="Metal cation-transporting ATPase, ATP-binding domain N"/>
    <property type="match status" value="1"/>
</dbReference>
<feature type="transmembrane region" description="Helical" evidence="10">
    <location>
        <begin position="843"/>
        <end position="864"/>
    </location>
</feature>
<dbReference type="GO" id="GO:0046873">
    <property type="term" value="F:metal ion transmembrane transporter activity"/>
    <property type="evidence" value="ECO:0007669"/>
    <property type="project" value="UniProtKB-ARBA"/>
</dbReference>
<feature type="transmembrane region" description="Helical" evidence="10">
    <location>
        <begin position="751"/>
        <end position="778"/>
    </location>
</feature>
<feature type="transmembrane region" description="Helical" evidence="10">
    <location>
        <begin position="884"/>
        <end position="902"/>
    </location>
</feature>
<dbReference type="InterPro" id="IPR059000">
    <property type="entry name" value="ATPase_P-type_domA"/>
</dbReference>
<feature type="transmembrane region" description="Helical" evidence="10">
    <location>
        <begin position="803"/>
        <end position="822"/>
    </location>
</feature>
<accession>A0A7J4IRF8</accession>
<evidence type="ECO:0000256" key="4">
    <source>
        <dbReference type="ARBA" id="ARBA00022723"/>
    </source>
</evidence>
<dbReference type="SMART" id="SM00831">
    <property type="entry name" value="Cation_ATPase_N"/>
    <property type="match status" value="1"/>
</dbReference>
<proteinExistence type="predicted"/>
<keyword evidence="8 10" id="KW-1133">Transmembrane helix</keyword>
<dbReference type="GO" id="GO:0005886">
    <property type="term" value="C:plasma membrane"/>
    <property type="evidence" value="ECO:0007669"/>
    <property type="project" value="UniProtKB-SubCell"/>
</dbReference>
<dbReference type="SFLD" id="SFLDF00027">
    <property type="entry name" value="p-type_atpase"/>
    <property type="match status" value="1"/>
</dbReference>
<dbReference type="EMBL" id="DUFG01000013">
    <property type="protein sequence ID" value="HIH08103.1"/>
    <property type="molecule type" value="Genomic_DNA"/>
</dbReference>
<keyword evidence="9 10" id="KW-0472">Membrane</keyword>
<dbReference type="InterPro" id="IPR023214">
    <property type="entry name" value="HAD_sf"/>
</dbReference>
<dbReference type="GO" id="GO:0015662">
    <property type="term" value="F:P-type ion transporter activity"/>
    <property type="evidence" value="ECO:0007669"/>
    <property type="project" value="UniProtKB-ARBA"/>
</dbReference>
<evidence type="ECO:0000313" key="12">
    <source>
        <dbReference type="EMBL" id="HIH08103.1"/>
    </source>
</evidence>
<dbReference type="PANTHER" id="PTHR42861">
    <property type="entry name" value="CALCIUM-TRANSPORTING ATPASE"/>
    <property type="match status" value="1"/>
</dbReference>
<feature type="transmembrane region" description="Helical" evidence="10">
    <location>
        <begin position="56"/>
        <end position="76"/>
    </location>
</feature>
<feature type="transmembrane region" description="Helical" evidence="10">
    <location>
        <begin position="289"/>
        <end position="306"/>
    </location>
</feature>
<organism evidence="12 13">
    <name type="scientific">Candidatus Iainarchaeum sp</name>
    <dbReference type="NCBI Taxonomy" id="3101447"/>
    <lineage>
        <taxon>Archaea</taxon>
        <taxon>Candidatus Iainarchaeota</taxon>
        <taxon>Candidatus Iainarchaeia</taxon>
        <taxon>Candidatus Iainarchaeales</taxon>
        <taxon>Candidatus Iainarchaeaceae</taxon>
        <taxon>Candidatus Iainarchaeum</taxon>
    </lineage>
</organism>
<dbReference type="InterPro" id="IPR023298">
    <property type="entry name" value="ATPase_P-typ_TM_dom_sf"/>
</dbReference>
<feature type="transmembrane region" description="Helical" evidence="10">
    <location>
        <begin position="683"/>
        <end position="704"/>
    </location>
</feature>
<dbReference type="InterPro" id="IPR008250">
    <property type="entry name" value="ATPase_P-typ_transduc_dom_A_sf"/>
</dbReference>
<keyword evidence="4" id="KW-0479">Metal-binding</keyword>
<dbReference type="InterPro" id="IPR018303">
    <property type="entry name" value="ATPase_P-typ_P_site"/>
</dbReference>
<dbReference type="InterPro" id="IPR006068">
    <property type="entry name" value="ATPase_P-typ_cation-transptr_C"/>
</dbReference>
<dbReference type="Gene3D" id="3.40.50.1000">
    <property type="entry name" value="HAD superfamily/HAD-like"/>
    <property type="match status" value="1"/>
</dbReference>
<evidence type="ECO:0000256" key="7">
    <source>
        <dbReference type="ARBA" id="ARBA00022967"/>
    </source>
</evidence>
<keyword evidence="7" id="KW-1278">Translocase</keyword>
<dbReference type="Pfam" id="PF13246">
    <property type="entry name" value="Cation_ATPase"/>
    <property type="match status" value="1"/>
</dbReference>
<dbReference type="GO" id="GO:0046872">
    <property type="term" value="F:metal ion binding"/>
    <property type="evidence" value="ECO:0007669"/>
    <property type="project" value="UniProtKB-KW"/>
</dbReference>
<dbReference type="FunFam" id="2.70.150.10:FF:000016">
    <property type="entry name" value="Calcium-transporting P-type ATPase putative"/>
    <property type="match status" value="1"/>
</dbReference>
<evidence type="ECO:0000259" key="11">
    <source>
        <dbReference type="SMART" id="SM00831"/>
    </source>
</evidence>
<dbReference type="FunFam" id="3.40.50.1000:FF:000083">
    <property type="entry name" value="Sodium/potassium-transporting ATPase subunit alpha"/>
    <property type="match status" value="1"/>
</dbReference>
<keyword evidence="3 10" id="KW-0812">Transmembrane</keyword>
<dbReference type="Pfam" id="PF00122">
    <property type="entry name" value="E1-E2_ATPase"/>
    <property type="match status" value="1"/>
</dbReference>
<evidence type="ECO:0000256" key="6">
    <source>
        <dbReference type="ARBA" id="ARBA00022840"/>
    </source>
</evidence>
<dbReference type="InterPro" id="IPR044492">
    <property type="entry name" value="P_typ_ATPase_HD_dom"/>
</dbReference>
<keyword evidence="6" id="KW-0067">ATP-binding</keyword>
<dbReference type="InterPro" id="IPR001757">
    <property type="entry name" value="P_typ_ATPase"/>
</dbReference>
<feature type="transmembrane region" description="Helical" evidence="10">
    <location>
        <begin position="710"/>
        <end position="730"/>
    </location>
</feature>
<sequence length="912" mass="98408">MPEAVEKKFYNEEFEAVLRDLNSGENGLSLGEAKKRAGSFGLNKLEEAKKFSALKLFLNQFKGLLVVVLIIAGIISLLTGDVLEAVAIFVILVINAALGFMQEFKAEKALEALKKMTALKATVVRGSKIHEIDAAEIVPGDIVMLQTGDKVPADLRLIEAVNLEIDEAVLTGESSPAKKFAEAIAGEKPIAERFNTAFSNTIVTHGRGKGIVTATGMKTEFGRIAGMIRELEEEETPLTRKLRLLSKTLVKIISAIIVVLFAVGTLYGNDPHEMFKVAVSLGVAAIPEGLPVVITITLGIGVLQMAKQNVLVRRMHSVEALGSTTVICSDKTGTLTRNEMVAEKLFVNNRVVEVTGKGYEPLGEFIAEGKKISAAGEAELKKLLEISAECNDSSLVIDGTSFKIVGDPTEGALAVMARKAGITRNLQRVNEIQFDSARKMMTTIHEVNGKRVAYSKGAVEVILSISGSVQENGKIKNLTAQRKKEILETSEKLAGDAYRILGFAFKELKKDENKEIESSMVFVGFAALKDPPRKEVPEAIRLAQRAGIKVKIITGDNPATTYAIAQRIGLAGNVVTGQELDRLNGTEFTKAVQENTVFARVSPEHKFRIVEALEESGEIVAVTGDGVNDAPALKRADIGIAMGIKGTDVTKGASDLILKDDNFSTIVIAVKEGRRVYKNIKDFVKYLLAANIGEVAVITIATLANRALPLLPLQILWLNIATDALPALALGTDESEKEVMEKKPRPTKEGVLDGTKTFIVIAGIIATIVTFAAFFYGLQSDELAGISLEELSSKEGFDFESKARTMAFTTLVVFELFLVFSCRGEGKGILELSPFSNKFLVKMVLVSFALQLLVVYGPNLATAINQEIDASTVNVLKTVPLNAVDWLVVLGLSSASALVPYIELSLKKALSK</sequence>
<comment type="subcellular location">
    <subcellularLocation>
        <location evidence="1">Cell membrane</location>
        <topology evidence="1">Multi-pass membrane protein</topology>
    </subcellularLocation>
</comment>
<dbReference type="NCBIfam" id="TIGR01494">
    <property type="entry name" value="ATPase_P-type"/>
    <property type="match status" value="3"/>
</dbReference>
<dbReference type="PRINTS" id="PR00119">
    <property type="entry name" value="CATATPASE"/>
</dbReference>
<keyword evidence="5" id="KW-0547">Nucleotide-binding</keyword>
<evidence type="ECO:0000256" key="5">
    <source>
        <dbReference type="ARBA" id="ARBA00022741"/>
    </source>
</evidence>
<dbReference type="PROSITE" id="PS00154">
    <property type="entry name" value="ATPASE_E1_E2"/>
    <property type="match status" value="1"/>
</dbReference>
<dbReference type="SUPFAM" id="SSF81665">
    <property type="entry name" value="Calcium ATPase, transmembrane domain M"/>
    <property type="match status" value="1"/>
</dbReference>
<gene>
    <name evidence="12" type="ORF">HA237_01900</name>
</gene>
<feature type="transmembrane region" description="Helical" evidence="10">
    <location>
        <begin position="249"/>
        <end position="269"/>
    </location>
</feature>
<dbReference type="InterPro" id="IPR023299">
    <property type="entry name" value="ATPase_P-typ_cyto_dom_N"/>
</dbReference>
<dbReference type="AlphaFoldDB" id="A0A7J4IRF8"/>
<evidence type="ECO:0000313" key="13">
    <source>
        <dbReference type="Proteomes" id="UP000577419"/>
    </source>
</evidence>
<feature type="domain" description="Cation-transporting P-type ATPase N-terminal" evidence="11">
    <location>
        <begin position="8"/>
        <end position="81"/>
    </location>
</feature>
<dbReference type="Gene3D" id="3.40.1110.10">
    <property type="entry name" value="Calcium-transporting ATPase, cytoplasmic domain N"/>
    <property type="match status" value="1"/>
</dbReference>
<evidence type="ECO:0000256" key="10">
    <source>
        <dbReference type="SAM" id="Phobius"/>
    </source>
</evidence>
<dbReference type="Pfam" id="PF00689">
    <property type="entry name" value="Cation_ATPase_C"/>
    <property type="match status" value="1"/>
</dbReference>
<reference evidence="13" key="1">
    <citation type="journal article" date="2020" name="bioRxiv">
        <title>A rank-normalized archaeal taxonomy based on genome phylogeny resolves widespread incomplete and uneven classifications.</title>
        <authorList>
            <person name="Rinke C."/>
            <person name="Chuvochina M."/>
            <person name="Mussig A.J."/>
            <person name="Chaumeil P.-A."/>
            <person name="Waite D.W."/>
            <person name="Whitman W.B."/>
            <person name="Parks D.H."/>
            <person name="Hugenholtz P."/>
        </authorList>
    </citation>
    <scope>NUCLEOTIDE SEQUENCE [LARGE SCALE GENOMIC DNA]</scope>
</reference>
<evidence type="ECO:0000256" key="9">
    <source>
        <dbReference type="ARBA" id="ARBA00023136"/>
    </source>
</evidence>
<dbReference type="FunFam" id="3.40.50.1000:FF:000001">
    <property type="entry name" value="Phospholipid-transporting ATPase IC"/>
    <property type="match status" value="1"/>
</dbReference>
<comment type="caution">
    <text evidence="12">The sequence shown here is derived from an EMBL/GenBank/DDBJ whole genome shotgun (WGS) entry which is preliminary data.</text>
</comment>
<dbReference type="SFLD" id="SFLDG00002">
    <property type="entry name" value="C1.7:_P-type_atpase_like"/>
    <property type="match status" value="1"/>
</dbReference>
<dbReference type="GO" id="GO:0005524">
    <property type="term" value="F:ATP binding"/>
    <property type="evidence" value="ECO:0007669"/>
    <property type="project" value="UniProtKB-KW"/>
</dbReference>
<dbReference type="Gene3D" id="2.70.150.10">
    <property type="entry name" value="Calcium-transporting ATPase, cytoplasmic transduction domain A"/>
    <property type="match status" value="1"/>
</dbReference>
<name>A0A7J4IRF8_9ARCH</name>
<dbReference type="InterPro" id="IPR004014">
    <property type="entry name" value="ATPase_P-typ_cation-transptr_N"/>
</dbReference>
<dbReference type="Pfam" id="PF00690">
    <property type="entry name" value="Cation_ATPase_N"/>
    <property type="match status" value="1"/>
</dbReference>
<dbReference type="SFLD" id="SFLDS00003">
    <property type="entry name" value="Haloacid_Dehalogenase"/>
    <property type="match status" value="1"/>
</dbReference>
<dbReference type="PRINTS" id="PR00120">
    <property type="entry name" value="HATPASE"/>
</dbReference>